<gene>
    <name evidence="2" type="ORF">CMV_006711</name>
</gene>
<sequence>MAGLKKGYHTGSIAVHEEAHIFAPSCVPLSIMLLLAAALKKVNMNSTTVLEINAYNLSMMAILVYTTNDQQAWQFIYRRTSSFTHKEDPLKENNYQVIEATFGLNNVLHMDIIKNLHLI</sequence>
<dbReference type="Proteomes" id="UP000737018">
    <property type="component" value="Unassembled WGS sequence"/>
</dbReference>
<keyword evidence="1" id="KW-1133">Transmembrane helix</keyword>
<keyword evidence="3" id="KW-1185">Reference proteome</keyword>
<keyword evidence="1" id="KW-0812">Transmembrane</keyword>
<protein>
    <submittedName>
        <fullName evidence="2">Uncharacterized protein</fullName>
    </submittedName>
</protein>
<accession>A0A8J4VTC4</accession>
<name>A0A8J4VTC4_9ROSI</name>
<comment type="caution">
    <text evidence="2">The sequence shown here is derived from an EMBL/GenBank/DDBJ whole genome shotgun (WGS) entry which is preliminary data.</text>
</comment>
<keyword evidence="1" id="KW-0472">Membrane</keyword>
<evidence type="ECO:0000256" key="1">
    <source>
        <dbReference type="SAM" id="Phobius"/>
    </source>
</evidence>
<feature type="transmembrane region" description="Helical" evidence="1">
    <location>
        <begin position="20"/>
        <end position="39"/>
    </location>
</feature>
<dbReference type="AlphaFoldDB" id="A0A8J4VTC4"/>
<dbReference type="EMBL" id="JRKL02000642">
    <property type="protein sequence ID" value="KAF3969492.1"/>
    <property type="molecule type" value="Genomic_DNA"/>
</dbReference>
<proteinExistence type="predicted"/>
<evidence type="ECO:0000313" key="2">
    <source>
        <dbReference type="EMBL" id="KAF3969492.1"/>
    </source>
</evidence>
<organism evidence="2 3">
    <name type="scientific">Castanea mollissima</name>
    <name type="common">Chinese chestnut</name>
    <dbReference type="NCBI Taxonomy" id="60419"/>
    <lineage>
        <taxon>Eukaryota</taxon>
        <taxon>Viridiplantae</taxon>
        <taxon>Streptophyta</taxon>
        <taxon>Embryophyta</taxon>
        <taxon>Tracheophyta</taxon>
        <taxon>Spermatophyta</taxon>
        <taxon>Magnoliopsida</taxon>
        <taxon>eudicotyledons</taxon>
        <taxon>Gunneridae</taxon>
        <taxon>Pentapetalae</taxon>
        <taxon>rosids</taxon>
        <taxon>fabids</taxon>
        <taxon>Fagales</taxon>
        <taxon>Fagaceae</taxon>
        <taxon>Castanea</taxon>
    </lineage>
</organism>
<evidence type="ECO:0000313" key="3">
    <source>
        <dbReference type="Proteomes" id="UP000737018"/>
    </source>
</evidence>
<reference evidence="2" key="1">
    <citation type="submission" date="2020-03" db="EMBL/GenBank/DDBJ databases">
        <title>Castanea mollissima Vanexum genome sequencing.</title>
        <authorList>
            <person name="Staton M."/>
        </authorList>
    </citation>
    <scope>NUCLEOTIDE SEQUENCE</scope>
    <source>
        <tissue evidence="2">Leaf</tissue>
    </source>
</reference>